<dbReference type="Gene3D" id="1.10.10.10">
    <property type="entry name" value="Winged helix-like DNA-binding domain superfamily/Winged helix DNA-binding domain"/>
    <property type="match status" value="1"/>
</dbReference>
<proteinExistence type="predicted"/>
<comment type="caution">
    <text evidence="1">The sequence shown here is derived from an EMBL/GenBank/DDBJ whole genome shotgun (WGS) entry which is preliminary data.</text>
</comment>
<dbReference type="InterPro" id="IPR036390">
    <property type="entry name" value="WH_DNA-bd_sf"/>
</dbReference>
<evidence type="ECO:0008006" key="2">
    <source>
        <dbReference type="Google" id="ProtNLM"/>
    </source>
</evidence>
<reference evidence="1" key="1">
    <citation type="journal article" date="2014" name="Front. Microbiol.">
        <title>High frequency of phylogenetically diverse reductive dehalogenase-homologous genes in deep subseafloor sedimentary metagenomes.</title>
        <authorList>
            <person name="Kawai M."/>
            <person name="Futagami T."/>
            <person name="Toyoda A."/>
            <person name="Takaki Y."/>
            <person name="Nishi S."/>
            <person name="Hori S."/>
            <person name="Arai W."/>
            <person name="Tsubouchi T."/>
            <person name="Morono Y."/>
            <person name="Uchiyama I."/>
            <person name="Ito T."/>
            <person name="Fujiyama A."/>
            <person name="Inagaki F."/>
            <person name="Takami H."/>
        </authorList>
    </citation>
    <scope>NUCLEOTIDE SEQUENCE</scope>
    <source>
        <strain evidence="1">Expedition CK06-06</strain>
    </source>
</reference>
<gene>
    <name evidence="1" type="ORF">S06H3_61211</name>
</gene>
<evidence type="ECO:0000313" key="1">
    <source>
        <dbReference type="EMBL" id="GAI50695.1"/>
    </source>
</evidence>
<name>X1QI44_9ZZZZ</name>
<dbReference type="SUPFAM" id="SSF46785">
    <property type="entry name" value="Winged helix' DNA-binding domain"/>
    <property type="match status" value="1"/>
</dbReference>
<dbReference type="InterPro" id="IPR036388">
    <property type="entry name" value="WH-like_DNA-bd_sf"/>
</dbReference>
<sequence>MKRASKLQVLEFIWKREIVTPLDLMDNFGYSRGGASWMLTWLKKQRLVINDRRGEWTITDDGMRRLIYYGRL</sequence>
<protein>
    <recommendedName>
        <fullName evidence="2">ArnR1-like winged helix-turn-helix domain-containing protein</fullName>
    </recommendedName>
</protein>
<dbReference type="EMBL" id="BARV01040089">
    <property type="protein sequence ID" value="GAI50695.1"/>
    <property type="molecule type" value="Genomic_DNA"/>
</dbReference>
<organism evidence="1">
    <name type="scientific">marine sediment metagenome</name>
    <dbReference type="NCBI Taxonomy" id="412755"/>
    <lineage>
        <taxon>unclassified sequences</taxon>
        <taxon>metagenomes</taxon>
        <taxon>ecological metagenomes</taxon>
    </lineage>
</organism>
<accession>X1QI44</accession>
<dbReference type="AlphaFoldDB" id="X1QI44"/>